<sequence length="323" mass="36752">MRKVIIWAGGIALLLVAFTLVSRFVGEKERNYVQTQKPRENHKFSISQPTKQGSKLTSKSIAEFVQPRPSREEKQPMQKNEENEGNNLQLRINKLQSQMEKVGFSFVDTSETAKIFKSIKDHSGKIIFENGELTVYLFAPADKAISKDKLEKIVFDIRRKIKSGNVIVLSEDGLFKVVTVYSPDLSKSLTPDQIVKLFRPENLVAFSSSRKIRFYFDKTEVITEDKPNINKLLSDLEFAVRKSGAKVSKIIVEGHTDSLGSEEYNLALSLRRAQILNDELRKRFKDVLIVNIGKGEKFPIDTNDTPEGRKNNRRIGVSLEFSL</sequence>
<dbReference type="PROSITE" id="PS51123">
    <property type="entry name" value="OMPA_2"/>
    <property type="match status" value="1"/>
</dbReference>
<evidence type="ECO:0000259" key="3">
    <source>
        <dbReference type="PROSITE" id="PS51123"/>
    </source>
</evidence>
<keyword evidence="5" id="KW-1185">Reference proteome</keyword>
<dbReference type="InterPro" id="IPR006665">
    <property type="entry name" value="OmpA-like"/>
</dbReference>
<proteinExistence type="predicted"/>
<keyword evidence="1" id="KW-0472">Membrane</keyword>
<organism evidence="4 5">
    <name type="scientific">Thermovibrio guaymasensis</name>
    <dbReference type="NCBI Taxonomy" id="240167"/>
    <lineage>
        <taxon>Bacteria</taxon>
        <taxon>Pseudomonadati</taxon>
        <taxon>Aquificota</taxon>
        <taxon>Aquificia</taxon>
        <taxon>Desulfurobacteriales</taxon>
        <taxon>Desulfurobacteriaceae</taxon>
        <taxon>Thermovibrio</taxon>
    </lineage>
</organism>
<dbReference type="Proteomes" id="UP000280881">
    <property type="component" value="Unassembled WGS sequence"/>
</dbReference>
<dbReference type="Gene3D" id="3.30.1330.60">
    <property type="entry name" value="OmpA-like domain"/>
    <property type="match status" value="1"/>
</dbReference>
<dbReference type="SUPFAM" id="SSF103088">
    <property type="entry name" value="OmpA-like"/>
    <property type="match status" value="1"/>
</dbReference>
<dbReference type="Pfam" id="PF00691">
    <property type="entry name" value="OmpA"/>
    <property type="match status" value="1"/>
</dbReference>
<feature type="compositionally biased region" description="Polar residues" evidence="2">
    <location>
        <begin position="44"/>
        <end position="60"/>
    </location>
</feature>
<feature type="domain" description="OmpA-like" evidence="3">
    <location>
        <begin position="201"/>
        <end position="323"/>
    </location>
</feature>
<dbReference type="InterPro" id="IPR050330">
    <property type="entry name" value="Bact_OuterMem_StrucFunc"/>
</dbReference>
<dbReference type="InterPro" id="IPR036737">
    <property type="entry name" value="OmpA-like_sf"/>
</dbReference>
<evidence type="ECO:0000313" key="5">
    <source>
        <dbReference type="Proteomes" id="UP000280881"/>
    </source>
</evidence>
<dbReference type="EMBL" id="RBIE01000007">
    <property type="protein sequence ID" value="RKQ59082.1"/>
    <property type="molecule type" value="Genomic_DNA"/>
</dbReference>
<evidence type="ECO:0000256" key="1">
    <source>
        <dbReference type="PROSITE-ProRule" id="PRU00473"/>
    </source>
</evidence>
<name>A0A420W575_9BACT</name>
<protein>
    <submittedName>
        <fullName evidence="4">OmpA family protein</fullName>
    </submittedName>
</protein>
<evidence type="ECO:0000256" key="2">
    <source>
        <dbReference type="SAM" id="MobiDB-lite"/>
    </source>
</evidence>
<dbReference type="GO" id="GO:0016020">
    <property type="term" value="C:membrane"/>
    <property type="evidence" value="ECO:0007669"/>
    <property type="project" value="UniProtKB-UniRule"/>
</dbReference>
<feature type="region of interest" description="Disordered" evidence="2">
    <location>
        <begin position="35"/>
        <end position="87"/>
    </location>
</feature>
<feature type="compositionally biased region" description="Basic and acidic residues" evidence="2">
    <location>
        <begin position="69"/>
        <end position="82"/>
    </location>
</feature>
<evidence type="ECO:0000313" key="4">
    <source>
        <dbReference type="EMBL" id="RKQ59082.1"/>
    </source>
</evidence>
<dbReference type="PANTHER" id="PTHR30329:SF21">
    <property type="entry name" value="LIPOPROTEIN YIAD-RELATED"/>
    <property type="match status" value="1"/>
</dbReference>
<accession>A0A420W575</accession>
<reference evidence="4 5" key="1">
    <citation type="submission" date="2018-10" db="EMBL/GenBank/DDBJ databases">
        <title>Genomic Encyclopedia of Type Strains, Phase IV (KMG-IV): sequencing the most valuable type-strain genomes for metagenomic binning, comparative biology and taxonomic classification.</title>
        <authorList>
            <person name="Goeker M."/>
        </authorList>
    </citation>
    <scope>NUCLEOTIDE SEQUENCE [LARGE SCALE GENOMIC DNA]</scope>
    <source>
        <strain evidence="4 5">DSM 15521</strain>
    </source>
</reference>
<dbReference type="AlphaFoldDB" id="A0A420W575"/>
<dbReference type="PANTHER" id="PTHR30329">
    <property type="entry name" value="STATOR ELEMENT OF FLAGELLAR MOTOR COMPLEX"/>
    <property type="match status" value="1"/>
</dbReference>
<comment type="caution">
    <text evidence="4">The sequence shown here is derived from an EMBL/GenBank/DDBJ whole genome shotgun (WGS) entry which is preliminary data.</text>
</comment>
<dbReference type="CDD" id="cd07185">
    <property type="entry name" value="OmpA_C-like"/>
    <property type="match status" value="1"/>
</dbReference>
<dbReference type="RefSeq" id="WP_121172030.1">
    <property type="nucleotide sequence ID" value="NZ_RBIE01000007.1"/>
</dbReference>
<gene>
    <name evidence="4" type="ORF">C7457_1721</name>
</gene>
<dbReference type="OrthoDB" id="9782229at2"/>